<dbReference type="AlphaFoldDB" id="A0A1F5T7A0"/>
<dbReference type="EMBL" id="MFGM01000067">
    <property type="protein sequence ID" value="OGF34827.1"/>
    <property type="molecule type" value="Genomic_DNA"/>
</dbReference>
<sequence length="79" mass="8750">MPESQKPIGLFWPCFLTIISDIALAAVIVIIIGKAVPSDFDYSLGILIFLALLMRDGATDIKTSIAIAQEFRRRNLDKN</sequence>
<evidence type="ECO:0000313" key="3">
    <source>
        <dbReference type="Proteomes" id="UP000178656"/>
    </source>
</evidence>
<organism evidence="2 3">
    <name type="scientific">Candidatus Falkowbacteria bacterium RIFOXYC2_FULL_48_21</name>
    <dbReference type="NCBI Taxonomy" id="1798005"/>
    <lineage>
        <taxon>Bacteria</taxon>
        <taxon>Candidatus Falkowiibacteriota</taxon>
    </lineage>
</organism>
<name>A0A1F5T7A0_9BACT</name>
<evidence type="ECO:0000256" key="1">
    <source>
        <dbReference type="SAM" id="Phobius"/>
    </source>
</evidence>
<keyword evidence="1" id="KW-0472">Membrane</keyword>
<accession>A0A1F5T7A0</accession>
<dbReference type="Proteomes" id="UP000178656">
    <property type="component" value="Unassembled WGS sequence"/>
</dbReference>
<evidence type="ECO:0000313" key="2">
    <source>
        <dbReference type="EMBL" id="OGF34827.1"/>
    </source>
</evidence>
<keyword evidence="1" id="KW-0812">Transmembrane</keyword>
<proteinExistence type="predicted"/>
<reference evidence="2 3" key="1">
    <citation type="journal article" date="2016" name="Nat. Commun.">
        <title>Thousands of microbial genomes shed light on interconnected biogeochemical processes in an aquifer system.</title>
        <authorList>
            <person name="Anantharaman K."/>
            <person name="Brown C.T."/>
            <person name="Hug L.A."/>
            <person name="Sharon I."/>
            <person name="Castelle C.J."/>
            <person name="Probst A.J."/>
            <person name="Thomas B.C."/>
            <person name="Singh A."/>
            <person name="Wilkins M.J."/>
            <person name="Karaoz U."/>
            <person name="Brodie E.L."/>
            <person name="Williams K.H."/>
            <person name="Hubbard S.S."/>
            <person name="Banfield J.F."/>
        </authorList>
    </citation>
    <scope>NUCLEOTIDE SEQUENCE [LARGE SCALE GENOMIC DNA]</scope>
</reference>
<feature type="transmembrane region" description="Helical" evidence="1">
    <location>
        <begin position="12"/>
        <end position="36"/>
    </location>
</feature>
<gene>
    <name evidence="2" type="ORF">A2482_02010</name>
</gene>
<protein>
    <submittedName>
        <fullName evidence="2">Uncharacterized protein</fullName>
    </submittedName>
</protein>
<keyword evidence="1" id="KW-1133">Transmembrane helix</keyword>
<comment type="caution">
    <text evidence="2">The sequence shown here is derived from an EMBL/GenBank/DDBJ whole genome shotgun (WGS) entry which is preliminary data.</text>
</comment>